<proteinExistence type="predicted"/>
<dbReference type="RefSeq" id="WP_227018984.1">
    <property type="nucleotide sequence ID" value="NZ_JAGSND010000009.1"/>
</dbReference>
<dbReference type="AlphaFoldDB" id="A0A8J8B407"/>
<evidence type="ECO:0000313" key="2">
    <source>
        <dbReference type="Proteomes" id="UP000675664"/>
    </source>
</evidence>
<evidence type="ECO:0000313" key="1">
    <source>
        <dbReference type="EMBL" id="MBR0598855.1"/>
    </source>
</evidence>
<accession>A0A8J8B407</accession>
<protein>
    <submittedName>
        <fullName evidence="1">Uncharacterized protein</fullName>
    </submittedName>
</protein>
<reference evidence="1" key="1">
    <citation type="submission" date="2021-04" db="EMBL/GenBank/DDBJ databases">
        <title>Sinoanaerobacter chloroacetimidivorans sp. nov., an obligate anaerobic bacterium isolated from anaerobic sludge.</title>
        <authorList>
            <person name="Bao Y."/>
        </authorList>
    </citation>
    <scope>NUCLEOTIDE SEQUENCE</scope>
    <source>
        <strain evidence="1">BAD-6</strain>
    </source>
</reference>
<sequence length="133" mass="14584">MNKKFQMGVGLGGPSIIMIFVVLCLSTLGALSLVTANADWKLTQKAAEAVTAYYHADCEAEEILASADATLKAGQPLEANSFYIPVSENQDLFLSLTQENGRLAVLSQKLIVKSEWDYNSFETEYNDTLVIEK</sequence>
<gene>
    <name evidence="1" type="ORF">KCX82_13270</name>
</gene>
<name>A0A8J8B407_9FIRM</name>
<dbReference type="Proteomes" id="UP000675664">
    <property type="component" value="Unassembled WGS sequence"/>
</dbReference>
<organism evidence="1 2">
    <name type="scientific">Sinanaerobacter chloroacetimidivorans</name>
    <dbReference type="NCBI Taxonomy" id="2818044"/>
    <lineage>
        <taxon>Bacteria</taxon>
        <taxon>Bacillati</taxon>
        <taxon>Bacillota</taxon>
        <taxon>Clostridia</taxon>
        <taxon>Peptostreptococcales</taxon>
        <taxon>Anaerovoracaceae</taxon>
        <taxon>Sinanaerobacter</taxon>
    </lineage>
</organism>
<dbReference type="EMBL" id="JAGSND010000009">
    <property type="protein sequence ID" value="MBR0598855.1"/>
    <property type="molecule type" value="Genomic_DNA"/>
</dbReference>
<keyword evidence="2" id="KW-1185">Reference proteome</keyword>
<reference evidence="1" key="2">
    <citation type="submission" date="2021-04" db="EMBL/GenBank/DDBJ databases">
        <authorList>
            <person name="Liu J."/>
        </authorList>
    </citation>
    <scope>NUCLEOTIDE SEQUENCE</scope>
    <source>
        <strain evidence="1">BAD-6</strain>
    </source>
</reference>
<comment type="caution">
    <text evidence="1">The sequence shown here is derived from an EMBL/GenBank/DDBJ whole genome shotgun (WGS) entry which is preliminary data.</text>
</comment>